<evidence type="ECO:0000256" key="1">
    <source>
        <dbReference type="ARBA" id="ARBA00009451"/>
    </source>
</evidence>
<dbReference type="InterPro" id="IPR036394">
    <property type="entry name" value="Ribosomal_uL22_sf"/>
</dbReference>
<keyword evidence="8" id="KW-1185">Reference proteome</keyword>
<evidence type="ECO:0000313" key="7">
    <source>
        <dbReference type="EMBL" id="CAH1777528.1"/>
    </source>
</evidence>
<dbReference type="GO" id="GO:0005762">
    <property type="term" value="C:mitochondrial large ribosomal subunit"/>
    <property type="evidence" value="ECO:0007669"/>
    <property type="project" value="TreeGrafter"/>
</dbReference>
<evidence type="ECO:0000256" key="5">
    <source>
        <dbReference type="ARBA" id="ARBA00035506"/>
    </source>
</evidence>
<dbReference type="EMBL" id="CAIIXF020000002">
    <property type="protein sequence ID" value="CAH1777528.1"/>
    <property type="molecule type" value="Genomic_DNA"/>
</dbReference>
<dbReference type="Proteomes" id="UP000749559">
    <property type="component" value="Unassembled WGS sequence"/>
</dbReference>
<dbReference type="GO" id="GO:0003735">
    <property type="term" value="F:structural constituent of ribosome"/>
    <property type="evidence" value="ECO:0007669"/>
    <property type="project" value="InterPro"/>
</dbReference>
<dbReference type="Gene3D" id="3.90.470.10">
    <property type="entry name" value="Ribosomal protein L22/L17"/>
    <property type="match status" value="1"/>
</dbReference>
<dbReference type="InterPro" id="IPR001063">
    <property type="entry name" value="Ribosomal_uL22"/>
</dbReference>
<evidence type="ECO:0000256" key="2">
    <source>
        <dbReference type="ARBA" id="ARBA00022980"/>
    </source>
</evidence>
<dbReference type="GO" id="GO:0006412">
    <property type="term" value="P:translation"/>
    <property type="evidence" value="ECO:0007669"/>
    <property type="project" value="InterPro"/>
</dbReference>
<proteinExistence type="inferred from homology"/>
<dbReference type="InterPro" id="IPR047867">
    <property type="entry name" value="Ribosomal_uL22_bac/org-type"/>
</dbReference>
<keyword evidence="2 6" id="KW-0689">Ribosomal protein</keyword>
<accession>A0A8J1XMB3</accession>
<comment type="similarity">
    <text evidence="1 6">Belongs to the universal ribosomal protein uL22 family.</text>
</comment>
<keyword evidence="3 6" id="KW-0687">Ribonucleoprotein</keyword>
<organism evidence="7 8">
    <name type="scientific">Owenia fusiformis</name>
    <name type="common">Polychaete worm</name>
    <dbReference type="NCBI Taxonomy" id="6347"/>
    <lineage>
        <taxon>Eukaryota</taxon>
        <taxon>Metazoa</taxon>
        <taxon>Spiralia</taxon>
        <taxon>Lophotrochozoa</taxon>
        <taxon>Annelida</taxon>
        <taxon>Polychaeta</taxon>
        <taxon>Sedentaria</taxon>
        <taxon>Canalipalpata</taxon>
        <taxon>Sabellida</taxon>
        <taxon>Oweniida</taxon>
        <taxon>Oweniidae</taxon>
        <taxon>Owenia</taxon>
    </lineage>
</organism>
<protein>
    <recommendedName>
        <fullName evidence="4">Large ribosomal subunit protein uL22m</fullName>
    </recommendedName>
    <alternativeName>
        <fullName evidence="5">39S ribosomal protein L22, mitochondrial</fullName>
    </alternativeName>
</protein>
<evidence type="ECO:0000256" key="6">
    <source>
        <dbReference type="RuleBase" id="RU004005"/>
    </source>
</evidence>
<name>A0A8J1XMB3_OWEFU</name>
<evidence type="ECO:0000256" key="4">
    <source>
        <dbReference type="ARBA" id="ARBA00035286"/>
    </source>
</evidence>
<dbReference type="SUPFAM" id="SSF54843">
    <property type="entry name" value="Ribosomal protein L22"/>
    <property type="match status" value="1"/>
</dbReference>
<sequence length="234" mass="27252">MAVKISKMCWNVLSTHPRAVLRQVPKCSSMAAVSLQPQCSAPSLTSILASRDIHTCTTLHKQNMFDPKFKYLKYNKIVYPPQEEGEPRRPAEVTYVRSNIKYSPDKLWYMAIMIRGMSIDEALKQLSFHKKKGAMFIREALLEAQEEAVSKHNVEYKSNLWIEDSNVGKAFHIKGIRRHARMRYGFIQFKYCHYFVRLREGKPPKHYLAPPETGHQKMKNTLQEHRNKRVFGGL</sequence>
<comment type="caution">
    <text evidence="7">The sequence shown here is derived from an EMBL/GenBank/DDBJ whole genome shotgun (WGS) entry which is preliminary data.</text>
</comment>
<evidence type="ECO:0000313" key="8">
    <source>
        <dbReference type="Proteomes" id="UP000749559"/>
    </source>
</evidence>
<dbReference type="OrthoDB" id="416470at2759"/>
<evidence type="ECO:0000256" key="3">
    <source>
        <dbReference type="ARBA" id="ARBA00023274"/>
    </source>
</evidence>
<reference evidence="7" key="1">
    <citation type="submission" date="2022-03" db="EMBL/GenBank/DDBJ databases">
        <authorList>
            <person name="Martin C."/>
        </authorList>
    </citation>
    <scope>NUCLEOTIDE SEQUENCE</scope>
</reference>
<dbReference type="PANTHER" id="PTHR13501:SF8">
    <property type="entry name" value="LARGE RIBOSOMAL SUBUNIT PROTEIN UL22M"/>
    <property type="match status" value="1"/>
</dbReference>
<dbReference type="PANTHER" id="PTHR13501">
    <property type="entry name" value="CHLOROPLAST 50S RIBOSOMAL PROTEIN L22-RELATED"/>
    <property type="match status" value="1"/>
</dbReference>
<dbReference type="AlphaFoldDB" id="A0A8J1XMB3"/>
<dbReference type="Pfam" id="PF00237">
    <property type="entry name" value="Ribosomal_L22"/>
    <property type="match status" value="1"/>
</dbReference>
<gene>
    <name evidence="7" type="ORF">OFUS_LOCUS4556</name>
</gene>